<sequence>MELGNLIFGNSRGKFEVPRGISEDDFIIQEMFIEFMYEIGLDGYGYIENDKLKEYKTERGGFENNIFVINPYYWGEDESIMEEPNFIFKPTGLEIDWYKYPLRDSYSNKEFNLKEFKDVLKKCKESVKVEK</sequence>
<dbReference type="EMBL" id="BK015949">
    <property type="protein sequence ID" value="DAF86596.1"/>
    <property type="molecule type" value="Genomic_DNA"/>
</dbReference>
<accession>A0A8S5TWL6</accession>
<name>A0A8S5TWL6_9CAUD</name>
<proteinExistence type="predicted"/>
<reference evidence="1" key="1">
    <citation type="journal article" date="2021" name="Proc. Natl. Acad. Sci. U.S.A.">
        <title>A Catalog of Tens of Thousands of Viruses from Human Metagenomes Reveals Hidden Associations with Chronic Diseases.</title>
        <authorList>
            <person name="Tisza M.J."/>
            <person name="Buck C.B."/>
        </authorList>
    </citation>
    <scope>NUCLEOTIDE SEQUENCE</scope>
    <source>
        <strain evidence="1">Ctcx61</strain>
    </source>
</reference>
<evidence type="ECO:0000313" key="1">
    <source>
        <dbReference type="EMBL" id="DAF86596.1"/>
    </source>
</evidence>
<protein>
    <submittedName>
        <fullName evidence="1">Uncharacterized protein</fullName>
    </submittedName>
</protein>
<organism evidence="1">
    <name type="scientific">Siphoviridae sp. ctcx61</name>
    <dbReference type="NCBI Taxonomy" id="2825575"/>
    <lineage>
        <taxon>Viruses</taxon>
        <taxon>Duplodnaviria</taxon>
        <taxon>Heunggongvirae</taxon>
        <taxon>Uroviricota</taxon>
        <taxon>Caudoviricetes</taxon>
    </lineage>
</organism>